<dbReference type="InterPro" id="IPR012495">
    <property type="entry name" value="TadE-like_dom"/>
</dbReference>
<gene>
    <name evidence="3" type="ORF">EU981_02015</name>
</gene>
<dbReference type="EMBL" id="SEOL01000003">
    <property type="protein sequence ID" value="MBL0848865.1"/>
    <property type="molecule type" value="Genomic_DNA"/>
</dbReference>
<dbReference type="Pfam" id="PF07811">
    <property type="entry name" value="TadE"/>
    <property type="match status" value="1"/>
</dbReference>
<feature type="domain" description="TadE-like" evidence="2">
    <location>
        <begin position="17"/>
        <end position="54"/>
    </location>
</feature>
<dbReference type="AlphaFoldDB" id="A0A937ABU4"/>
<organism evidence="3 4">
    <name type="scientific">Candidatus Liberibacter ctenarytainae</name>
    <dbReference type="NCBI Taxonomy" id="2020335"/>
    <lineage>
        <taxon>Bacteria</taxon>
        <taxon>Pseudomonadati</taxon>
        <taxon>Pseudomonadota</taxon>
        <taxon>Alphaproteobacteria</taxon>
        <taxon>Hyphomicrobiales</taxon>
        <taxon>Rhizobiaceae</taxon>
        <taxon>Liberibacter</taxon>
    </lineage>
</organism>
<keyword evidence="1" id="KW-0472">Membrane</keyword>
<accession>A0A937ABU4</accession>
<keyword evidence="1" id="KW-0812">Transmembrane</keyword>
<evidence type="ECO:0000313" key="3">
    <source>
        <dbReference type="EMBL" id="MBL0848865.1"/>
    </source>
</evidence>
<evidence type="ECO:0000259" key="2">
    <source>
        <dbReference type="Pfam" id="PF07811"/>
    </source>
</evidence>
<reference evidence="3" key="1">
    <citation type="submission" date="2019-02" db="EMBL/GenBank/DDBJ databases">
        <title>A novel Candidatus Liberibacter species associated with the New Zealand native fuchsia psyllid, Ctenarytaina fuchsiae.</title>
        <authorList>
            <person name="Thompson S.M."/>
            <person name="Jorgensen N."/>
            <person name="David C."/>
            <person name="Bulman S.R."/>
            <person name="Smith G.R."/>
        </authorList>
    </citation>
    <scope>NUCLEOTIDE SEQUENCE</scope>
    <source>
        <strain evidence="3">Oxford</strain>
    </source>
</reference>
<dbReference type="Proteomes" id="UP000736856">
    <property type="component" value="Unassembled WGS sequence"/>
</dbReference>
<evidence type="ECO:0000313" key="4">
    <source>
        <dbReference type="Proteomes" id="UP000736856"/>
    </source>
</evidence>
<sequence length="180" mass="20798">MRFIRSNILRFSSRQDGVAAIEVAIILPILLLIYLATYEISKLYSVTQRVTKIANAIGNLVAQETTITRQNLEDLHYLAQAMMFPYDDDAKKLSIAVSGYWIDEHAKTSIEWNWPANQVISDEMPLSIKDRQTFIIRSAVSTQYRFARFVSKTMTVPIEKIYYYRQRLAEKVKCSNCSKT</sequence>
<proteinExistence type="predicted"/>
<protein>
    <submittedName>
        <fullName evidence="3">Pilus assembly protein</fullName>
    </submittedName>
</protein>
<keyword evidence="1" id="KW-1133">Transmembrane helix</keyword>
<name>A0A937ABU4_9HYPH</name>
<comment type="caution">
    <text evidence="3">The sequence shown here is derived from an EMBL/GenBank/DDBJ whole genome shotgun (WGS) entry which is preliminary data.</text>
</comment>
<evidence type="ECO:0000256" key="1">
    <source>
        <dbReference type="SAM" id="Phobius"/>
    </source>
</evidence>
<feature type="transmembrane region" description="Helical" evidence="1">
    <location>
        <begin position="20"/>
        <end position="38"/>
    </location>
</feature>